<name>A0A6G1PCF2_CHAAH</name>
<organism evidence="1 2">
    <name type="scientific">Channa argus</name>
    <name type="common">Northern snakehead</name>
    <name type="synonym">Ophicephalus argus</name>
    <dbReference type="NCBI Taxonomy" id="215402"/>
    <lineage>
        <taxon>Eukaryota</taxon>
        <taxon>Metazoa</taxon>
        <taxon>Chordata</taxon>
        <taxon>Craniata</taxon>
        <taxon>Vertebrata</taxon>
        <taxon>Euteleostomi</taxon>
        <taxon>Actinopterygii</taxon>
        <taxon>Neopterygii</taxon>
        <taxon>Teleostei</taxon>
        <taxon>Neoteleostei</taxon>
        <taxon>Acanthomorphata</taxon>
        <taxon>Anabantaria</taxon>
        <taxon>Anabantiformes</taxon>
        <taxon>Channoidei</taxon>
        <taxon>Channidae</taxon>
        <taxon>Channa</taxon>
    </lineage>
</organism>
<proteinExistence type="predicted"/>
<evidence type="ECO:0000313" key="1">
    <source>
        <dbReference type="EMBL" id="KAF3687708.1"/>
    </source>
</evidence>
<accession>A0A6G1PCF2</accession>
<reference evidence="2" key="2">
    <citation type="submission" date="2019-02" db="EMBL/GenBank/DDBJ databases">
        <title>Opniocepnalus argus Var Kimnra genome.</title>
        <authorList>
            <person name="Zhou C."/>
            <person name="Xiao S."/>
        </authorList>
    </citation>
    <scope>NUCLEOTIDE SEQUENCE [LARGE SCALE GENOMIC DNA]</scope>
</reference>
<dbReference type="EMBL" id="CM015714">
    <property type="protein sequence ID" value="KAF3687708.1"/>
    <property type="molecule type" value="Genomic_DNA"/>
</dbReference>
<keyword evidence="2" id="KW-1185">Reference proteome</keyword>
<dbReference type="AlphaFoldDB" id="A0A6G1PCF2"/>
<reference evidence="1 2" key="1">
    <citation type="submission" date="2019-02" db="EMBL/GenBank/DDBJ databases">
        <title>Opniocepnalus argus genome.</title>
        <authorList>
            <person name="Zhou C."/>
            <person name="Xiao S."/>
        </authorList>
    </citation>
    <scope>NUCLEOTIDE SEQUENCE [LARGE SCALE GENOMIC DNA]</scope>
    <source>
        <strain evidence="1">OARG1902GOOAL</strain>
        <tissue evidence="1">Muscle</tissue>
    </source>
</reference>
<gene>
    <name evidence="1" type="ORF">EXN66_Car003380</name>
</gene>
<dbReference type="Proteomes" id="UP000503349">
    <property type="component" value="Chromosome 3"/>
</dbReference>
<sequence>MWVTVAQLVRQSSMDHMVSGQWLYVKVSLGIPIPSCAMGTNRSKPGRNW</sequence>
<evidence type="ECO:0000313" key="2">
    <source>
        <dbReference type="Proteomes" id="UP000503349"/>
    </source>
</evidence>
<protein>
    <submittedName>
        <fullName evidence="1">Uncharacterized protein</fullName>
    </submittedName>
</protein>